<keyword evidence="13" id="KW-0966">Cell projection</keyword>
<evidence type="ECO:0000256" key="6">
    <source>
        <dbReference type="ARBA" id="ARBA00022500"/>
    </source>
</evidence>
<evidence type="ECO:0000256" key="7">
    <source>
        <dbReference type="ARBA" id="ARBA00022779"/>
    </source>
</evidence>
<evidence type="ECO:0000313" key="13">
    <source>
        <dbReference type="EMBL" id="MFD2841661.1"/>
    </source>
</evidence>
<dbReference type="InterPro" id="IPR028263">
    <property type="entry name" value="FliG_N"/>
</dbReference>
<keyword evidence="5" id="KW-1003">Cell membrane</keyword>
<dbReference type="PANTHER" id="PTHR30534">
    <property type="entry name" value="FLAGELLAR MOTOR SWITCH PROTEIN FLIG"/>
    <property type="match status" value="1"/>
</dbReference>
<organism evidence="13 14">
    <name type="scientific">Populibacterium corticicola</name>
    <dbReference type="NCBI Taxonomy" id="1812826"/>
    <lineage>
        <taxon>Bacteria</taxon>
        <taxon>Bacillati</taxon>
        <taxon>Actinomycetota</taxon>
        <taxon>Actinomycetes</taxon>
        <taxon>Micrococcales</taxon>
        <taxon>Jonesiaceae</taxon>
        <taxon>Populibacterium</taxon>
    </lineage>
</organism>
<dbReference type="RefSeq" id="WP_377467905.1">
    <property type="nucleotide sequence ID" value="NZ_JBHUOP010000008.1"/>
</dbReference>
<sequence>MATAITLNGTQKAALVLMQLGRERAANILSRFEENEIEELTAEIIRMERVDRDTADQVIQEFHQLTLGGVSHVPNGGVGFAQQLLEASVGGDRAEEMLDRLQSSMAGQPFEFLQQADARQVLALLSGEHPQTMALVLVYLRPEHASAIMGGLDPDMQGEVAHRIALMERAAPDVVSIVADSLNRKATTVLTPRETSAIGGVDPLVEIINRADPGLEKMILEGLTTRDEDLADEVRSRMFVFADITLLEDRALQLVLRGVETATLSLALKGAGEAERSAVLRNMSERARENLLEEINLLGAVRMSQVEEARAGIVQVIRRLEESGQITIRRDAEDEYVS</sequence>
<evidence type="ECO:0000313" key="14">
    <source>
        <dbReference type="Proteomes" id="UP001597391"/>
    </source>
</evidence>
<reference evidence="14" key="1">
    <citation type="journal article" date="2019" name="Int. J. Syst. Evol. Microbiol.">
        <title>The Global Catalogue of Microorganisms (GCM) 10K type strain sequencing project: providing services to taxonomists for standard genome sequencing and annotation.</title>
        <authorList>
            <consortium name="The Broad Institute Genomics Platform"/>
            <consortium name="The Broad Institute Genome Sequencing Center for Infectious Disease"/>
            <person name="Wu L."/>
            <person name="Ma J."/>
        </authorList>
    </citation>
    <scope>NUCLEOTIDE SEQUENCE [LARGE SCALE GENOMIC DNA]</scope>
    <source>
        <strain evidence="14">KCTC 33576</strain>
    </source>
</reference>
<dbReference type="InterPro" id="IPR011002">
    <property type="entry name" value="FliG_a-hlx"/>
</dbReference>
<keyword evidence="7" id="KW-0283">Flagellar rotation</keyword>
<accession>A0ABW5XKV0</accession>
<dbReference type="Pfam" id="PF14841">
    <property type="entry name" value="FliG_M"/>
    <property type="match status" value="1"/>
</dbReference>
<dbReference type="Proteomes" id="UP001597391">
    <property type="component" value="Unassembled WGS sequence"/>
</dbReference>
<feature type="domain" description="Flagellar motor switch protein FliG middle" evidence="11">
    <location>
        <begin position="119"/>
        <end position="191"/>
    </location>
</feature>
<keyword evidence="14" id="KW-1185">Reference proteome</keyword>
<dbReference type="InterPro" id="IPR032779">
    <property type="entry name" value="FliG_M"/>
</dbReference>
<keyword evidence="9" id="KW-0975">Bacterial flagellum</keyword>
<evidence type="ECO:0000256" key="9">
    <source>
        <dbReference type="ARBA" id="ARBA00023143"/>
    </source>
</evidence>
<evidence type="ECO:0000256" key="3">
    <source>
        <dbReference type="ARBA" id="ARBA00010299"/>
    </source>
</evidence>
<dbReference type="InterPro" id="IPR000090">
    <property type="entry name" value="Flg_Motor_Flig"/>
</dbReference>
<comment type="subcellular location">
    <subcellularLocation>
        <location evidence="1">Bacterial flagellum basal body</location>
    </subcellularLocation>
    <subcellularLocation>
        <location evidence="2">Cell membrane</location>
        <topology evidence="2">Peripheral membrane protein</topology>
        <orientation evidence="2">Cytoplasmic side</orientation>
    </subcellularLocation>
</comment>
<evidence type="ECO:0000256" key="1">
    <source>
        <dbReference type="ARBA" id="ARBA00004117"/>
    </source>
</evidence>
<gene>
    <name evidence="13" type="primary">fliG</name>
    <name evidence="13" type="ORF">ACFSYH_13930</name>
</gene>
<keyword evidence="6" id="KW-0145">Chemotaxis</keyword>
<feature type="domain" description="Flagellar motor switch protein FliG N-terminal" evidence="12">
    <location>
        <begin position="7"/>
        <end position="110"/>
    </location>
</feature>
<dbReference type="InterPro" id="IPR023087">
    <property type="entry name" value="Flg_Motor_Flig_C"/>
</dbReference>
<keyword evidence="13" id="KW-0282">Flagellum</keyword>
<evidence type="ECO:0000256" key="8">
    <source>
        <dbReference type="ARBA" id="ARBA00023136"/>
    </source>
</evidence>
<evidence type="ECO:0000256" key="2">
    <source>
        <dbReference type="ARBA" id="ARBA00004413"/>
    </source>
</evidence>
<dbReference type="PRINTS" id="PR00954">
    <property type="entry name" value="FLGMOTORFLIG"/>
</dbReference>
<evidence type="ECO:0000256" key="5">
    <source>
        <dbReference type="ARBA" id="ARBA00022475"/>
    </source>
</evidence>
<comment type="caution">
    <text evidence="13">The sequence shown here is derived from an EMBL/GenBank/DDBJ whole genome shotgun (WGS) entry which is preliminary data.</text>
</comment>
<evidence type="ECO:0000256" key="4">
    <source>
        <dbReference type="ARBA" id="ARBA00021870"/>
    </source>
</evidence>
<dbReference type="SUPFAM" id="SSF48029">
    <property type="entry name" value="FliG"/>
    <property type="match status" value="2"/>
</dbReference>
<comment type="similarity">
    <text evidence="3">Belongs to the FliG family.</text>
</comment>
<keyword evidence="8" id="KW-0472">Membrane</keyword>
<name>A0ABW5XKV0_9MICO</name>
<dbReference type="Pfam" id="PF14842">
    <property type="entry name" value="FliG_N"/>
    <property type="match status" value="1"/>
</dbReference>
<dbReference type="NCBIfam" id="TIGR00207">
    <property type="entry name" value="fliG"/>
    <property type="match status" value="1"/>
</dbReference>
<feature type="domain" description="Flagellar motor switch protein FliG C-terminal" evidence="10">
    <location>
        <begin position="222"/>
        <end position="328"/>
    </location>
</feature>
<evidence type="ECO:0000259" key="11">
    <source>
        <dbReference type="Pfam" id="PF14841"/>
    </source>
</evidence>
<dbReference type="EMBL" id="JBHUOP010000008">
    <property type="protein sequence ID" value="MFD2841661.1"/>
    <property type="molecule type" value="Genomic_DNA"/>
</dbReference>
<protein>
    <recommendedName>
        <fullName evidence="4">Flagellar motor switch protein FliG</fullName>
    </recommendedName>
</protein>
<evidence type="ECO:0000259" key="10">
    <source>
        <dbReference type="Pfam" id="PF01706"/>
    </source>
</evidence>
<proteinExistence type="inferred from homology"/>
<evidence type="ECO:0000259" key="12">
    <source>
        <dbReference type="Pfam" id="PF14842"/>
    </source>
</evidence>
<dbReference type="Gene3D" id="1.10.220.30">
    <property type="match status" value="3"/>
</dbReference>
<keyword evidence="13" id="KW-0969">Cilium</keyword>
<dbReference type="PANTHER" id="PTHR30534:SF0">
    <property type="entry name" value="FLAGELLAR MOTOR SWITCH PROTEIN FLIG"/>
    <property type="match status" value="1"/>
</dbReference>
<dbReference type="Pfam" id="PF01706">
    <property type="entry name" value="FliG_C"/>
    <property type="match status" value="1"/>
</dbReference>